<evidence type="ECO:0000313" key="1">
    <source>
        <dbReference type="EMBL" id="KAL1384671.1"/>
    </source>
</evidence>
<accession>A0ABD1D076</accession>
<evidence type="ECO:0000313" key="2">
    <source>
        <dbReference type="Proteomes" id="UP001562425"/>
    </source>
</evidence>
<comment type="caution">
    <text evidence="1">The sequence shown here is derived from an EMBL/GenBank/DDBJ whole genome shotgun (WGS) entry which is preliminary data.</text>
</comment>
<dbReference type="AlphaFoldDB" id="A0ABD1D076"/>
<name>A0ABD1D076_CULPP</name>
<dbReference type="Proteomes" id="UP001562425">
    <property type="component" value="Unassembled WGS sequence"/>
</dbReference>
<evidence type="ECO:0008006" key="3">
    <source>
        <dbReference type="Google" id="ProtNLM"/>
    </source>
</evidence>
<dbReference type="Gene3D" id="2.60.40.10">
    <property type="entry name" value="Immunoglobulins"/>
    <property type="match status" value="1"/>
</dbReference>
<gene>
    <name evidence="1" type="ORF">pipiens_012984</name>
</gene>
<dbReference type="InterPro" id="IPR013783">
    <property type="entry name" value="Ig-like_fold"/>
</dbReference>
<proteinExistence type="predicted"/>
<protein>
    <recommendedName>
        <fullName evidence="3">Ig-like domain-containing protein</fullName>
    </recommendedName>
</protein>
<sequence length="157" mass="17768">MLAGCEHFGASVRSERYALLSTHTKKRLEQSWPMRKKLHCCNLVGPTFPDSTGAGQQLEPRLPLKEEDQHIRRVLSAKQQRRLVVRKLNGRAFNVVKVDDHVLMVRTESQKFVPDWDGESVEISKISRLDMGAYLCIASNGVPPTVSKRIKVSVDCK</sequence>
<dbReference type="EMBL" id="JBEHCU010008321">
    <property type="protein sequence ID" value="KAL1384671.1"/>
    <property type="molecule type" value="Genomic_DNA"/>
</dbReference>
<reference evidence="1 2" key="1">
    <citation type="submission" date="2024-05" db="EMBL/GenBank/DDBJ databases">
        <title>Culex pipiens pipiens assembly and annotation.</title>
        <authorList>
            <person name="Alout H."/>
            <person name="Durand T."/>
        </authorList>
    </citation>
    <scope>NUCLEOTIDE SEQUENCE [LARGE SCALE GENOMIC DNA]</scope>
    <source>
        <strain evidence="1">HA-2024</strain>
        <tissue evidence="1">Whole body</tissue>
    </source>
</reference>
<keyword evidence="2" id="KW-1185">Reference proteome</keyword>
<organism evidence="1 2">
    <name type="scientific">Culex pipiens pipiens</name>
    <name type="common">Northern house mosquito</name>
    <dbReference type="NCBI Taxonomy" id="38569"/>
    <lineage>
        <taxon>Eukaryota</taxon>
        <taxon>Metazoa</taxon>
        <taxon>Ecdysozoa</taxon>
        <taxon>Arthropoda</taxon>
        <taxon>Hexapoda</taxon>
        <taxon>Insecta</taxon>
        <taxon>Pterygota</taxon>
        <taxon>Neoptera</taxon>
        <taxon>Endopterygota</taxon>
        <taxon>Diptera</taxon>
        <taxon>Nematocera</taxon>
        <taxon>Culicoidea</taxon>
        <taxon>Culicidae</taxon>
        <taxon>Culicinae</taxon>
        <taxon>Culicini</taxon>
        <taxon>Culex</taxon>
        <taxon>Culex</taxon>
    </lineage>
</organism>